<dbReference type="InterPro" id="IPR009056">
    <property type="entry name" value="Cyt_c-like_dom"/>
</dbReference>
<feature type="signal peptide" evidence="4">
    <location>
        <begin position="1"/>
        <end position="19"/>
    </location>
</feature>
<keyword evidence="2 3" id="KW-0408">Iron</keyword>
<gene>
    <name evidence="6" type="ORF">ACFSC0_04290</name>
</gene>
<keyword evidence="1 3" id="KW-0479">Metal-binding</keyword>
<evidence type="ECO:0000256" key="2">
    <source>
        <dbReference type="ARBA" id="ARBA00023004"/>
    </source>
</evidence>
<evidence type="ECO:0000313" key="6">
    <source>
        <dbReference type="EMBL" id="MFD1782604.1"/>
    </source>
</evidence>
<keyword evidence="4" id="KW-0732">Signal</keyword>
<sequence length="308" mass="32341">MWLAVAAAALAQTAPPLLAARWLAPGADPVRALAYAPSECLARPTDPDAALAVEVGRAAFRTPLLLGGQAARAGLSCEACHRSGRGNPDFAFPGISGPPGTADVTHSLFSTRRGNGVHDPRPIPDLSGPAADLKVARTPDASALKTFTHGLVVEEFDGRAPPQPVMDGLVAYVRALDPAACPTEAVAPVRLAGYMDDARRAFAAADAMAGRGEPDTAAFLILAARSRLALIDERYAAFPGERARLAGAARRLGPIAEALRARDPAAPTDLRRWIADSHALERRLAAREPKSLFDPSHLAAAYGRRLPR</sequence>
<keyword evidence="7" id="KW-1185">Reference proteome</keyword>
<evidence type="ECO:0000256" key="4">
    <source>
        <dbReference type="SAM" id="SignalP"/>
    </source>
</evidence>
<organism evidence="6 7">
    <name type="scientific">Phenylobacterium terrae</name>
    <dbReference type="NCBI Taxonomy" id="2665495"/>
    <lineage>
        <taxon>Bacteria</taxon>
        <taxon>Pseudomonadati</taxon>
        <taxon>Pseudomonadota</taxon>
        <taxon>Alphaproteobacteria</taxon>
        <taxon>Caulobacterales</taxon>
        <taxon>Caulobacteraceae</taxon>
        <taxon>Phenylobacterium</taxon>
    </lineage>
</organism>
<comment type="caution">
    <text evidence="6">The sequence shown here is derived from an EMBL/GenBank/DDBJ whole genome shotgun (WGS) entry which is preliminary data.</text>
</comment>
<accession>A0ABW4MZG5</accession>
<feature type="domain" description="Cytochrome c" evidence="5">
    <location>
        <begin position="51"/>
        <end position="177"/>
    </location>
</feature>
<evidence type="ECO:0000313" key="7">
    <source>
        <dbReference type="Proteomes" id="UP001597237"/>
    </source>
</evidence>
<protein>
    <recommendedName>
        <fullName evidence="5">Cytochrome c domain-containing protein</fullName>
    </recommendedName>
</protein>
<dbReference type="PROSITE" id="PS51007">
    <property type="entry name" value="CYTC"/>
    <property type="match status" value="1"/>
</dbReference>
<feature type="chain" id="PRO_5046833482" description="Cytochrome c domain-containing protein" evidence="4">
    <location>
        <begin position="20"/>
        <end position="308"/>
    </location>
</feature>
<dbReference type="Proteomes" id="UP001597237">
    <property type="component" value="Unassembled WGS sequence"/>
</dbReference>
<dbReference type="RefSeq" id="WP_377280346.1">
    <property type="nucleotide sequence ID" value="NZ_JBHRSI010000001.1"/>
</dbReference>
<proteinExistence type="predicted"/>
<dbReference type="EMBL" id="JBHUEY010000001">
    <property type="protein sequence ID" value="MFD1782604.1"/>
    <property type="molecule type" value="Genomic_DNA"/>
</dbReference>
<evidence type="ECO:0000256" key="1">
    <source>
        <dbReference type="ARBA" id="ARBA00022723"/>
    </source>
</evidence>
<reference evidence="7" key="1">
    <citation type="journal article" date="2019" name="Int. J. Syst. Evol. Microbiol.">
        <title>The Global Catalogue of Microorganisms (GCM) 10K type strain sequencing project: providing services to taxonomists for standard genome sequencing and annotation.</title>
        <authorList>
            <consortium name="The Broad Institute Genomics Platform"/>
            <consortium name="The Broad Institute Genome Sequencing Center for Infectious Disease"/>
            <person name="Wu L."/>
            <person name="Ma J."/>
        </authorList>
    </citation>
    <scope>NUCLEOTIDE SEQUENCE [LARGE SCALE GENOMIC DNA]</scope>
    <source>
        <strain evidence="7">DFY28</strain>
    </source>
</reference>
<evidence type="ECO:0000256" key="3">
    <source>
        <dbReference type="PROSITE-ProRule" id="PRU00433"/>
    </source>
</evidence>
<evidence type="ECO:0000259" key="5">
    <source>
        <dbReference type="PROSITE" id="PS51007"/>
    </source>
</evidence>
<name>A0ABW4MZG5_9CAUL</name>
<keyword evidence="3" id="KW-0349">Heme</keyword>